<accession>A0A0F3GV63</accession>
<reference evidence="2 3" key="1">
    <citation type="submission" date="2015-02" db="EMBL/GenBank/DDBJ databases">
        <title>Single-cell genomics of uncultivated deep-branching MTB reveals a conserved set of magnetosome genes.</title>
        <authorList>
            <person name="Kolinko S."/>
            <person name="Richter M."/>
            <person name="Glockner F.O."/>
            <person name="Brachmann A."/>
            <person name="Schuler D."/>
        </authorList>
    </citation>
    <scope>NUCLEOTIDE SEQUENCE [LARGE SCALE GENOMIC DNA]</scope>
    <source>
        <strain evidence="2">TM-1</strain>
    </source>
</reference>
<keyword evidence="3" id="KW-1185">Reference proteome</keyword>
<comment type="caution">
    <text evidence="2">The sequence shown here is derived from an EMBL/GenBank/DDBJ whole genome shotgun (WGS) entry which is preliminary data.</text>
</comment>
<dbReference type="InterPro" id="IPR002645">
    <property type="entry name" value="STAS_dom"/>
</dbReference>
<dbReference type="AlphaFoldDB" id="A0A0F3GV63"/>
<dbReference type="Gene3D" id="3.30.750.24">
    <property type="entry name" value="STAS domain"/>
    <property type="match status" value="1"/>
</dbReference>
<organism evidence="2 3">
    <name type="scientific">Candidatus Magnetobacterium bavaricum</name>
    <dbReference type="NCBI Taxonomy" id="29290"/>
    <lineage>
        <taxon>Bacteria</taxon>
        <taxon>Pseudomonadati</taxon>
        <taxon>Nitrospirota</taxon>
        <taxon>Thermodesulfovibrionia</taxon>
        <taxon>Thermodesulfovibrionales</taxon>
        <taxon>Candidatus Magnetobacteriaceae</taxon>
        <taxon>Candidatus Magnetobacterium</taxon>
    </lineage>
</organism>
<name>A0A0F3GV63_9BACT</name>
<dbReference type="PROSITE" id="PS50801">
    <property type="entry name" value="STAS"/>
    <property type="match status" value="1"/>
</dbReference>
<evidence type="ECO:0000259" key="1">
    <source>
        <dbReference type="PROSITE" id="PS50801"/>
    </source>
</evidence>
<dbReference type="Proteomes" id="UP000033423">
    <property type="component" value="Unassembled WGS sequence"/>
</dbReference>
<sequence>MLKIALPSTLDIEAAEAAYSVVREKINNHSAVLIDASEVKIIEPEGLDCLLTIARFVSDNMLPKVIIRRPSRLIKNVLALSDSLELFEIND</sequence>
<proteinExistence type="predicted"/>
<gene>
    <name evidence="2" type="ORF">MBAV_002034</name>
</gene>
<dbReference type="EMBL" id="LACI01000864">
    <property type="protein sequence ID" value="KJU85781.1"/>
    <property type="molecule type" value="Genomic_DNA"/>
</dbReference>
<evidence type="ECO:0000313" key="2">
    <source>
        <dbReference type="EMBL" id="KJU85781.1"/>
    </source>
</evidence>
<protein>
    <recommendedName>
        <fullName evidence="1">STAS domain-containing protein</fullName>
    </recommendedName>
</protein>
<evidence type="ECO:0000313" key="3">
    <source>
        <dbReference type="Proteomes" id="UP000033423"/>
    </source>
</evidence>
<dbReference type="SUPFAM" id="SSF52091">
    <property type="entry name" value="SpoIIaa-like"/>
    <property type="match status" value="1"/>
</dbReference>
<feature type="domain" description="STAS" evidence="1">
    <location>
        <begin position="1"/>
        <end position="91"/>
    </location>
</feature>
<dbReference type="InterPro" id="IPR036513">
    <property type="entry name" value="STAS_dom_sf"/>
</dbReference>